<protein>
    <submittedName>
        <fullName evidence="1">Uncharacterized protein</fullName>
    </submittedName>
</protein>
<gene>
    <name evidence="1" type="ORF">HWI92_02820</name>
</gene>
<evidence type="ECO:0000313" key="2">
    <source>
        <dbReference type="Proteomes" id="UP000612680"/>
    </source>
</evidence>
<name>A0ABX7I2H4_9BACT</name>
<evidence type="ECO:0000313" key="1">
    <source>
        <dbReference type="EMBL" id="QRQ99922.1"/>
    </source>
</evidence>
<reference evidence="1 2" key="1">
    <citation type="submission" date="2020-06" db="EMBL/GenBank/DDBJ databases">
        <title>Dyadobacter sandarakinus sp. nov., isolated from the soil of the Arctic Yellow River Station.</title>
        <authorList>
            <person name="Zhang Y."/>
            <person name="Peng F."/>
        </authorList>
    </citation>
    <scope>NUCLEOTIDE SEQUENCE [LARGE SCALE GENOMIC DNA]</scope>
    <source>
        <strain evidence="1 2">Q3-56</strain>
    </source>
</reference>
<dbReference type="EMBL" id="CP056775">
    <property type="protein sequence ID" value="QRQ99922.1"/>
    <property type="molecule type" value="Genomic_DNA"/>
</dbReference>
<accession>A0ABX7I2H4</accession>
<proteinExistence type="predicted"/>
<sequence>MDKDLQIPAEYTIRFQTAPITPAPFSHFYTLRLDVRSAIELWVDFGITYTERDEMSEEDLIDEGFTANDDYHWSGKVPPVWINEFGEIFGSSKMIRKREEVEYEDFIEIELEENNKNVTIYPVDKERWTYFLQEFMQAIFEASGKEKPFEMTYLEIGDGQPFTLDLKASFATKMLTLSKLGEKPQQLDWPKLQKIMDTVYRADFLADMAARSRPNKPGKYITAGDGLWYQLGVSIVESAPKSKDLPKIDALFVALRK</sequence>
<dbReference type="Proteomes" id="UP000612680">
    <property type="component" value="Chromosome"/>
</dbReference>
<organism evidence="1 2">
    <name type="scientific">Dyadobacter sandarakinus</name>
    <dbReference type="NCBI Taxonomy" id="2747268"/>
    <lineage>
        <taxon>Bacteria</taxon>
        <taxon>Pseudomonadati</taxon>
        <taxon>Bacteroidota</taxon>
        <taxon>Cytophagia</taxon>
        <taxon>Cytophagales</taxon>
        <taxon>Spirosomataceae</taxon>
        <taxon>Dyadobacter</taxon>
    </lineage>
</organism>
<keyword evidence="2" id="KW-1185">Reference proteome</keyword>
<dbReference type="RefSeq" id="WP_204660684.1">
    <property type="nucleotide sequence ID" value="NZ_CP056775.1"/>
</dbReference>